<dbReference type="PANTHER" id="PTHR45809">
    <property type="entry name" value="VIRAL IAP-ASSOCIATED FACTOR HOMOLOG"/>
    <property type="match status" value="1"/>
</dbReference>
<organism evidence="3">
    <name type="scientific">Oppiella nova</name>
    <dbReference type="NCBI Taxonomy" id="334625"/>
    <lineage>
        <taxon>Eukaryota</taxon>
        <taxon>Metazoa</taxon>
        <taxon>Ecdysozoa</taxon>
        <taxon>Arthropoda</taxon>
        <taxon>Chelicerata</taxon>
        <taxon>Arachnida</taxon>
        <taxon>Acari</taxon>
        <taxon>Acariformes</taxon>
        <taxon>Sarcoptiformes</taxon>
        <taxon>Oribatida</taxon>
        <taxon>Brachypylina</taxon>
        <taxon>Oppioidea</taxon>
        <taxon>Oppiidae</taxon>
        <taxon>Oppiella</taxon>
    </lineage>
</organism>
<evidence type="ECO:0000259" key="2">
    <source>
        <dbReference type="Pfam" id="PF02114"/>
    </source>
</evidence>
<dbReference type="EMBL" id="CAJPVJ010000395">
    <property type="protein sequence ID" value="CAG2162325.1"/>
    <property type="molecule type" value="Genomic_DNA"/>
</dbReference>
<dbReference type="InterPro" id="IPR036249">
    <property type="entry name" value="Thioredoxin-like_sf"/>
</dbReference>
<comment type="similarity">
    <text evidence="1">Belongs to the phosducin family.</text>
</comment>
<dbReference type="Proteomes" id="UP000728032">
    <property type="component" value="Unassembled WGS sequence"/>
</dbReference>
<dbReference type="GO" id="GO:0006457">
    <property type="term" value="P:protein folding"/>
    <property type="evidence" value="ECO:0007669"/>
    <property type="project" value="TreeGrafter"/>
</dbReference>
<dbReference type="Gene3D" id="3.40.30.10">
    <property type="entry name" value="Glutaredoxin"/>
    <property type="match status" value="1"/>
</dbReference>
<dbReference type="Pfam" id="PF02114">
    <property type="entry name" value="Phosducin"/>
    <property type="match status" value="1"/>
</dbReference>
<sequence length="184" mass="20780">MEDTEWTDILKKHGIIKSDPKPEAKEEEPEVCTLERKLLDINSEDDLLDLDESDEYVMREYRNRRMAEMRAKSLIPTFGDVREITASDYVQQVNGAGHDIEVVLFLYQSGIPECSILSKIITELAVKYPNTKFLKSIASLCVANFPDSGLPALFLYKNGALKKQLIGAQTFGGKDINFKSELLC</sequence>
<keyword evidence="4" id="KW-1185">Reference proteome</keyword>
<feature type="domain" description="Phosducin" evidence="2">
    <location>
        <begin position="21"/>
        <end position="166"/>
    </location>
</feature>
<dbReference type="AlphaFoldDB" id="A0A7R9LCZ8"/>
<dbReference type="SUPFAM" id="SSF52833">
    <property type="entry name" value="Thioredoxin-like"/>
    <property type="match status" value="1"/>
</dbReference>
<dbReference type="GO" id="GO:0005737">
    <property type="term" value="C:cytoplasm"/>
    <property type="evidence" value="ECO:0007669"/>
    <property type="project" value="TreeGrafter"/>
</dbReference>
<accession>A0A7R9LCZ8</accession>
<dbReference type="InterPro" id="IPR024253">
    <property type="entry name" value="Phosducin_thioredoxin-like_dom"/>
</dbReference>
<protein>
    <recommendedName>
        <fullName evidence="2">Phosducin domain-containing protein</fullName>
    </recommendedName>
</protein>
<dbReference type="PANTHER" id="PTHR45809:SF3">
    <property type="entry name" value="VIRAL IAP-ASSOCIATED FACTOR HOMOLOG"/>
    <property type="match status" value="1"/>
</dbReference>
<name>A0A7R9LCZ8_9ACAR</name>
<feature type="non-terminal residue" evidence="3">
    <location>
        <position position="1"/>
    </location>
</feature>
<evidence type="ECO:0000313" key="4">
    <source>
        <dbReference type="Proteomes" id="UP000728032"/>
    </source>
</evidence>
<dbReference type="InterPro" id="IPR051498">
    <property type="entry name" value="Phosducin-like_chap/apop_reg"/>
</dbReference>
<dbReference type="EMBL" id="OC915220">
    <property type="protein sequence ID" value="CAD7639323.1"/>
    <property type="molecule type" value="Genomic_DNA"/>
</dbReference>
<evidence type="ECO:0000313" key="3">
    <source>
        <dbReference type="EMBL" id="CAD7639323.1"/>
    </source>
</evidence>
<reference evidence="3" key="1">
    <citation type="submission" date="2020-11" db="EMBL/GenBank/DDBJ databases">
        <authorList>
            <person name="Tran Van P."/>
        </authorList>
    </citation>
    <scope>NUCLEOTIDE SEQUENCE</scope>
</reference>
<dbReference type="OrthoDB" id="45518at2759"/>
<evidence type="ECO:0000256" key="1">
    <source>
        <dbReference type="ARBA" id="ARBA00009686"/>
    </source>
</evidence>
<proteinExistence type="inferred from homology"/>
<gene>
    <name evidence="3" type="ORF">ONB1V03_LOCUS1921</name>
</gene>